<dbReference type="Proteomes" id="UP000191901">
    <property type="component" value="Chromosome"/>
</dbReference>
<gene>
    <name evidence="2" type="ORF">XM38_008500</name>
</gene>
<feature type="domain" description="DUF5615" evidence="1">
    <location>
        <begin position="5"/>
        <end position="82"/>
    </location>
</feature>
<protein>
    <recommendedName>
        <fullName evidence="1">DUF5615 domain-containing protein</fullName>
    </recommendedName>
</protein>
<evidence type="ECO:0000259" key="1">
    <source>
        <dbReference type="Pfam" id="PF18480"/>
    </source>
</evidence>
<dbReference type="STRING" id="1641165.XM38_12130"/>
<evidence type="ECO:0000313" key="2">
    <source>
        <dbReference type="EMBL" id="ASC69920.1"/>
    </source>
</evidence>
<dbReference type="KEGG" id="hhg:XM38_008500"/>
<dbReference type="OrthoDB" id="495619at2"/>
<proteinExistence type="predicted"/>
<dbReference type="EMBL" id="CP021983">
    <property type="protein sequence ID" value="ASC69920.1"/>
    <property type="molecule type" value="Genomic_DNA"/>
</dbReference>
<accession>A0A1Z3HI09</accession>
<dbReference type="AlphaFoldDB" id="A0A1Z3HI09"/>
<keyword evidence="3" id="KW-1185">Reference proteome</keyword>
<dbReference type="RefSeq" id="WP_080809491.1">
    <property type="nucleotide sequence ID" value="NZ_CP021983.2"/>
</dbReference>
<dbReference type="Pfam" id="PF18480">
    <property type="entry name" value="DUF5615"/>
    <property type="match status" value="1"/>
</dbReference>
<dbReference type="InterPro" id="IPR041049">
    <property type="entry name" value="DUF5615"/>
</dbReference>
<name>A0A1Z3HI09_9CYAN</name>
<reference evidence="2 3" key="1">
    <citation type="journal article" date="2016" name="Biochim. Biophys. Acta">
        <title>Characterization of red-shifted phycobilisomes isolated from the chlorophyll f-containing cyanobacterium Halomicronema hongdechloris.</title>
        <authorList>
            <person name="Li Y."/>
            <person name="Lin Y."/>
            <person name="Garvey C.J."/>
            <person name="Birch D."/>
            <person name="Corkery R.W."/>
            <person name="Loughlin P.C."/>
            <person name="Scheer H."/>
            <person name="Willows R.D."/>
            <person name="Chen M."/>
        </authorList>
    </citation>
    <scope>NUCLEOTIDE SEQUENCE [LARGE SCALE GENOMIC DNA]</scope>
    <source>
        <strain evidence="2 3">C2206</strain>
    </source>
</reference>
<organism evidence="2 3">
    <name type="scientific">Halomicronema hongdechloris C2206</name>
    <dbReference type="NCBI Taxonomy" id="1641165"/>
    <lineage>
        <taxon>Bacteria</taxon>
        <taxon>Bacillati</taxon>
        <taxon>Cyanobacteriota</taxon>
        <taxon>Cyanophyceae</taxon>
        <taxon>Nodosilineales</taxon>
        <taxon>Nodosilineaceae</taxon>
        <taxon>Halomicronema</taxon>
    </lineage>
</organism>
<sequence>MTIALYMDEHVPLAITEGLRRRGVDILTVQEDDRRGYPDPALLDRALELGRVLFSQDEDFPIEASRRQAEGIDFAGVIYARQTAVSVGDCVRDLDLIAKVAEPEDYFNQIQYLPL</sequence>
<evidence type="ECO:0000313" key="3">
    <source>
        <dbReference type="Proteomes" id="UP000191901"/>
    </source>
</evidence>